<feature type="region of interest" description="Disordered" evidence="1">
    <location>
        <begin position="156"/>
        <end position="186"/>
    </location>
</feature>
<evidence type="ECO:0000313" key="3">
    <source>
        <dbReference type="Proteomes" id="UP000005267"/>
    </source>
</evidence>
<organism evidence="2 3">
    <name type="scientific">Advenella kashmirensis (strain DSM 17095 / LMG 22695 / WT001)</name>
    <name type="common">Tetrathiobacter kashmirensis</name>
    <dbReference type="NCBI Taxonomy" id="1036672"/>
    <lineage>
        <taxon>Bacteria</taxon>
        <taxon>Pseudomonadati</taxon>
        <taxon>Pseudomonadota</taxon>
        <taxon>Betaproteobacteria</taxon>
        <taxon>Burkholderiales</taxon>
        <taxon>Alcaligenaceae</taxon>
    </lineage>
</organism>
<dbReference type="OrthoDB" id="1350443at2"/>
<protein>
    <submittedName>
        <fullName evidence="2">Uncharacterized protein</fullName>
    </submittedName>
</protein>
<feature type="compositionally biased region" description="Basic and acidic residues" evidence="1">
    <location>
        <begin position="173"/>
        <end position="186"/>
    </location>
</feature>
<dbReference type="Proteomes" id="UP000005267">
    <property type="component" value="Chromosome"/>
</dbReference>
<name>I3UAS6_ADVKW</name>
<dbReference type="EMBL" id="CP003555">
    <property type="protein sequence ID" value="AFK62114.1"/>
    <property type="molecule type" value="Genomic_DNA"/>
</dbReference>
<dbReference type="HOGENOM" id="CLU_099317_0_0_4"/>
<sequence>MSTASELLHQWPQESREATQLVIDKYGQPQEATETTFVWHHPGPWKRIVASRTFYHHNFPAPHIDCIESVIDYQVPVEKFDELALFDGSVVVERTAGEVSARCHDEQANLLALNLMHDIVTGQKNVEQARAYYGKEFLDYRRKKPTPYMEKLRFEPNRENAMDPDEAILSENDLERAVKEGEQGGG</sequence>
<dbReference type="KEGG" id="aka:TKWG_08810"/>
<reference evidence="2 3" key="1">
    <citation type="journal article" date="2011" name="J. Bacteriol.">
        <title>Whole-genome shotgun sequencing of the sulfur-oxidizing chemoautotroph Tetrathiobacter kashmirensis.</title>
        <authorList>
            <person name="Ghosh W."/>
            <person name="George A."/>
            <person name="Agarwal A."/>
            <person name="Raj P."/>
            <person name="Alam M."/>
            <person name="Pyne P."/>
            <person name="Das Gupta S.K."/>
        </authorList>
    </citation>
    <scope>NUCLEOTIDE SEQUENCE [LARGE SCALE GENOMIC DNA]</scope>
    <source>
        <strain evidence="2 3">WT001</strain>
    </source>
</reference>
<proteinExistence type="predicted"/>
<evidence type="ECO:0000313" key="2">
    <source>
        <dbReference type="EMBL" id="AFK62114.1"/>
    </source>
</evidence>
<dbReference type="RefSeq" id="WP_014750205.1">
    <property type="nucleotide sequence ID" value="NC_017964.1"/>
</dbReference>
<reference evidence="3" key="2">
    <citation type="journal article" date="2013" name="PLoS ONE">
        <title>Genome implosion elicits host-confinement in Alcaligenaceae: evidence from the comparative genomics of Tetrathiobacter kashmirensis, a pathogen in the making.</title>
        <authorList>
            <person name="Ghosh W."/>
            <person name="Alam M."/>
            <person name="Roy C."/>
            <person name="Pyne P."/>
            <person name="George A."/>
            <person name="Chakraborty R."/>
            <person name="Majumder S."/>
            <person name="Agarwal A."/>
            <person name="Chakraborty S."/>
            <person name="Majumdar S."/>
            <person name="Gupta S.K."/>
        </authorList>
    </citation>
    <scope>NUCLEOTIDE SEQUENCE [LARGE SCALE GENOMIC DNA]</scope>
    <source>
        <strain evidence="3">WT001</strain>
    </source>
</reference>
<gene>
    <name evidence="2" type="ordered locus">TKWG_08810</name>
</gene>
<dbReference type="AlphaFoldDB" id="I3UAS6"/>
<keyword evidence="3" id="KW-1185">Reference proteome</keyword>
<evidence type="ECO:0000256" key="1">
    <source>
        <dbReference type="SAM" id="MobiDB-lite"/>
    </source>
</evidence>
<accession>I3UAS6</accession>